<reference evidence="3" key="1">
    <citation type="submission" date="2016-11" db="EMBL/GenBank/DDBJ databases">
        <authorList>
            <person name="Jaros S."/>
            <person name="Januszkiewicz K."/>
            <person name="Wedrychowicz H."/>
        </authorList>
    </citation>
    <scope>NUCLEOTIDE SEQUENCE [LARGE SCALE GENOMIC DNA]</scope>
    <source>
        <strain evidence="3">CGMCC 4.3555</strain>
    </source>
</reference>
<evidence type="ECO:0000313" key="2">
    <source>
        <dbReference type="EMBL" id="SHL77040.1"/>
    </source>
</evidence>
<dbReference type="AlphaFoldDB" id="A0A9X8MTK7"/>
<organism evidence="2 3">
    <name type="scientific">Streptomyces yunnanensis</name>
    <dbReference type="NCBI Taxonomy" id="156453"/>
    <lineage>
        <taxon>Bacteria</taxon>
        <taxon>Bacillati</taxon>
        <taxon>Actinomycetota</taxon>
        <taxon>Actinomycetes</taxon>
        <taxon>Kitasatosporales</taxon>
        <taxon>Streptomycetaceae</taxon>
        <taxon>Streptomyces</taxon>
    </lineage>
</organism>
<gene>
    <name evidence="2" type="ORF">SAMN05216268_106136</name>
</gene>
<dbReference type="EMBL" id="FRBK01000006">
    <property type="protein sequence ID" value="SHL77040.1"/>
    <property type="molecule type" value="Genomic_DNA"/>
</dbReference>
<sequence length="73" mass="8200">MESDHSGTESHSITTCVDPENLDINKPLKFRDKETSLHWSEAPCYPYGARDRISEPTAPRAAQVPPAAARHRR</sequence>
<evidence type="ECO:0000313" key="3">
    <source>
        <dbReference type="Proteomes" id="UP000184388"/>
    </source>
</evidence>
<comment type="caution">
    <text evidence="2">The sequence shown here is derived from an EMBL/GenBank/DDBJ whole genome shotgun (WGS) entry which is preliminary data.</text>
</comment>
<feature type="region of interest" description="Disordered" evidence="1">
    <location>
        <begin position="50"/>
        <end position="73"/>
    </location>
</feature>
<feature type="region of interest" description="Disordered" evidence="1">
    <location>
        <begin position="1"/>
        <end position="20"/>
    </location>
</feature>
<evidence type="ECO:0000256" key="1">
    <source>
        <dbReference type="SAM" id="MobiDB-lite"/>
    </source>
</evidence>
<proteinExistence type="predicted"/>
<accession>A0A9X8MTK7</accession>
<name>A0A9X8MTK7_9ACTN</name>
<feature type="compositionally biased region" description="Low complexity" evidence="1">
    <location>
        <begin position="56"/>
        <end position="73"/>
    </location>
</feature>
<dbReference type="Proteomes" id="UP000184388">
    <property type="component" value="Unassembled WGS sequence"/>
</dbReference>
<protein>
    <submittedName>
        <fullName evidence="2">Uncharacterized protein</fullName>
    </submittedName>
</protein>